<sequence length="126" mass="14391">MSLNEVEQRTAAIREAQVAISCLFLDTELAKGDLAALARVLKSTGLPPAELQRIYETEVAPACWRNLWAVPGGVWDGFEEEWLMSAIERHRLRGAPPRSLFQRLRIRLWTSRTREEWARVMQICAG</sequence>
<organism evidence="2 3">
    <name type="scientific">Roseateles terrae</name>
    <dbReference type="NCBI Taxonomy" id="431060"/>
    <lineage>
        <taxon>Bacteria</taxon>
        <taxon>Pseudomonadati</taxon>
        <taxon>Pseudomonadota</taxon>
        <taxon>Betaproteobacteria</taxon>
        <taxon>Burkholderiales</taxon>
        <taxon>Sphaerotilaceae</taxon>
        <taxon>Roseateles</taxon>
    </lineage>
</organism>
<dbReference type="EMBL" id="JACHXO010000001">
    <property type="protein sequence ID" value="MBB3193454.1"/>
    <property type="molecule type" value="Genomic_DNA"/>
</dbReference>
<dbReference type="RefSeq" id="WP_088448961.1">
    <property type="nucleotide sequence ID" value="NZ_JACHXO010000001.1"/>
</dbReference>
<feature type="domain" description="DUF7079" evidence="1">
    <location>
        <begin position="14"/>
        <end position="122"/>
    </location>
</feature>
<keyword evidence="3" id="KW-1185">Reference proteome</keyword>
<comment type="caution">
    <text evidence="2">The sequence shown here is derived from an EMBL/GenBank/DDBJ whole genome shotgun (WGS) entry which is preliminary data.</text>
</comment>
<name>A0ABR6GQD7_9BURK</name>
<reference evidence="2 3" key="1">
    <citation type="submission" date="2020-08" db="EMBL/GenBank/DDBJ databases">
        <title>Genomic Encyclopedia of Type Strains, Phase III (KMG-III): the genomes of soil and plant-associated and newly described type strains.</title>
        <authorList>
            <person name="Whitman W."/>
        </authorList>
    </citation>
    <scope>NUCLEOTIDE SEQUENCE [LARGE SCALE GENOMIC DNA]</scope>
    <source>
        <strain evidence="2 3">CECT 7247</strain>
    </source>
</reference>
<evidence type="ECO:0000259" key="1">
    <source>
        <dbReference type="Pfam" id="PF23296"/>
    </source>
</evidence>
<proteinExistence type="predicted"/>
<dbReference type="Proteomes" id="UP000574369">
    <property type="component" value="Unassembled WGS sequence"/>
</dbReference>
<dbReference type="InterPro" id="IPR055507">
    <property type="entry name" value="DUF7079"/>
</dbReference>
<evidence type="ECO:0000313" key="3">
    <source>
        <dbReference type="Proteomes" id="UP000574369"/>
    </source>
</evidence>
<accession>A0ABR6GQD7</accession>
<protein>
    <recommendedName>
        <fullName evidence="1">DUF7079 domain-containing protein</fullName>
    </recommendedName>
</protein>
<evidence type="ECO:0000313" key="2">
    <source>
        <dbReference type="EMBL" id="MBB3193454.1"/>
    </source>
</evidence>
<gene>
    <name evidence="2" type="ORF">FHS28_000819</name>
</gene>
<dbReference type="Pfam" id="PF23296">
    <property type="entry name" value="DUF7079"/>
    <property type="match status" value="1"/>
</dbReference>